<evidence type="ECO:0000256" key="2">
    <source>
        <dbReference type="ARBA" id="ARBA00022846"/>
    </source>
</evidence>
<accession>A0AAD9UET6</accession>
<keyword evidence="3" id="KW-0175">Coiled coil</keyword>
<name>A0AAD9UET6_RIDPI</name>
<organism evidence="10 11">
    <name type="scientific">Ridgeia piscesae</name>
    <name type="common">Tubeworm</name>
    <dbReference type="NCBI Taxonomy" id="27915"/>
    <lineage>
        <taxon>Eukaryota</taxon>
        <taxon>Metazoa</taxon>
        <taxon>Spiralia</taxon>
        <taxon>Lophotrochozoa</taxon>
        <taxon>Annelida</taxon>
        <taxon>Polychaeta</taxon>
        <taxon>Sedentaria</taxon>
        <taxon>Canalipalpata</taxon>
        <taxon>Sabellida</taxon>
        <taxon>Siboglinidae</taxon>
        <taxon>Ridgeia</taxon>
    </lineage>
</organism>
<dbReference type="AlphaFoldDB" id="A0AAD9UET6"/>
<dbReference type="Pfam" id="PF13868">
    <property type="entry name" value="TPH"/>
    <property type="match status" value="1"/>
</dbReference>
<dbReference type="GO" id="GO:0031514">
    <property type="term" value="C:motile cilium"/>
    <property type="evidence" value="ECO:0007669"/>
    <property type="project" value="UniProtKB-SubCell"/>
</dbReference>
<gene>
    <name evidence="10" type="ORF">NP493_193g02032</name>
</gene>
<sequence>MFSQPGSAVSFGGSQTSSGSRRARTRQYHTVATTSQVDESLFGNSAKKQAPGGDPLTIERQAEARISKRKSSSGPKREVVQLVTKDLIRNLIIPHEDPSGDSVVLRRGEFERIRQQARVITAEERKAAEDAQKQAKEQAVDQLHERKNYMKEKDMERKQNEQLNDLEEEEREKSDHLRAKAIFMLQEQEDEIKHLNELILNAKCQAIRDAQLLEKDQITRELTDEEKRLDDMMEIDRVNAIRMEEEIQHKIRQERLIGAKKIMDQIAENEQDRLLLLERKDQENRLMQKYLDKLCAEDMEKLQRRRAEQNRLYEELNSCNSDLLFRKEYQKEQERVLDQKVLAYQKAKAEREMAFEKEQERIRIEKEKETARLRALQERQRDEQAERDALRAKRAQEEAERQWRRKEAEEAKKKAETVEMLKNARSKQQMQKEHFLSVQAQRERSDFERVLRAQQELVVKEQREDQDRKKKNLAYADDVRGQIREKEQVRIADRNAFFHEGVKMEDEARKRRMKLDEVKAKKLDELRSVGINEKYLSQVERKVNKPDSLMV</sequence>
<dbReference type="EMBL" id="JAODUO010000191">
    <property type="protein sequence ID" value="KAK2186709.1"/>
    <property type="molecule type" value="Genomic_DNA"/>
</dbReference>
<feature type="region of interest" description="Disordered" evidence="8">
    <location>
        <begin position="1"/>
        <end position="78"/>
    </location>
</feature>
<comment type="caution">
    <text evidence="10">The sequence shown here is derived from an EMBL/GenBank/DDBJ whole genome shotgun (WGS) entry which is preliminary data.</text>
</comment>
<evidence type="ECO:0000256" key="8">
    <source>
        <dbReference type="SAM" id="MobiDB-lite"/>
    </source>
</evidence>
<feature type="region of interest" description="Disordered" evidence="8">
    <location>
        <begin position="375"/>
        <end position="415"/>
    </location>
</feature>
<evidence type="ECO:0000313" key="11">
    <source>
        <dbReference type="Proteomes" id="UP001209878"/>
    </source>
</evidence>
<dbReference type="InterPro" id="IPR033253">
    <property type="entry name" value="CFAP45"/>
</dbReference>
<dbReference type="Proteomes" id="UP001209878">
    <property type="component" value="Unassembled WGS sequence"/>
</dbReference>
<protein>
    <recommendedName>
        <fullName evidence="7">Cilia- and flagella-associated protein 45</fullName>
    </recommendedName>
</protein>
<evidence type="ECO:0000256" key="5">
    <source>
        <dbReference type="ARBA" id="ARBA00023273"/>
    </source>
</evidence>
<keyword evidence="5" id="KW-0966">Cell projection</keyword>
<feature type="compositionally biased region" description="Basic and acidic residues" evidence="8">
    <location>
        <begin position="149"/>
        <end position="160"/>
    </location>
</feature>
<evidence type="ECO:0000256" key="1">
    <source>
        <dbReference type="ARBA" id="ARBA00004230"/>
    </source>
</evidence>
<comment type="similarity">
    <text evidence="6">Belongs to the CFAP45 family.</text>
</comment>
<evidence type="ECO:0000313" key="10">
    <source>
        <dbReference type="EMBL" id="KAK2186709.1"/>
    </source>
</evidence>
<dbReference type="PANTHER" id="PTHR15504:SF0">
    <property type="entry name" value="CILIA- AND FLAGELLA-ASSOCIATED PROTEIN 45"/>
    <property type="match status" value="1"/>
</dbReference>
<dbReference type="PANTHER" id="PTHR15504">
    <property type="entry name" value="NASOPHARYNGEAL EPITHELIUM SPECIFIC PROTEIN 1"/>
    <property type="match status" value="1"/>
</dbReference>
<evidence type="ECO:0000256" key="3">
    <source>
        <dbReference type="ARBA" id="ARBA00023054"/>
    </source>
</evidence>
<evidence type="ECO:0000256" key="4">
    <source>
        <dbReference type="ARBA" id="ARBA00023069"/>
    </source>
</evidence>
<feature type="domain" description="Trichohyalin-plectin-homology" evidence="9">
    <location>
        <begin position="185"/>
        <end position="531"/>
    </location>
</feature>
<evidence type="ECO:0000256" key="7">
    <source>
        <dbReference type="ARBA" id="ARBA00034142"/>
    </source>
</evidence>
<feature type="region of interest" description="Disordered" evidence="8">
    <location>
        <begin position="149"/>
        <end position="172"/>
    </location>
</feature>
<keyword evidence="4" id="KW-0969">Cilium</keyword>
<dbReference type="InterPro" id="IPR043597">
    <property type="entry name" value="TPH_dom"/>
</dbReference>
<evidence type="ECO:0000256" key="6">
    <source>
        <dbReference type="ARBA" id="ARBA00034116"/>
    </source>
</evidence>
<reference evidence="10" key="1">
    <citation type="journal article" date="2023" name="Mol. Biol. Evol.">
        <title>Third-Generation Sequencing Reveals the Adaptive Role of the Epigenome in Three Deep-Sea Polychaetes.</title>
        <authorList>
            <person name="Perez M."/>
            <person name="Aroh O."/>
            <person name="Sun Y."/>
            <person name="Lan Y."/>
            <person name="Juniper S.K."/>
            <person name="Young C.R."/>
            <person name="Angers B."/>
            <person name="Qian P.Y."/>
        </authorList>
    </citation>
    <scope>NUCLEOTIDE SEQUENCE</scope>
    <source>
        <strain evidence="10">R07B-5</strain>
    </source>
</reference>
<evidence type="ECO:0000259" key="9">
    <source>
        <dbReference type="Pfam" id="PF13868"/>
    </source>
</evidence>
<feature type="compositionally biased region" description="Polar residues" evidence="8">
    <location>
        <begin position="28"/>
        <end position="47"/>
    </location>
</feature>
<proteinExistence type="inferred from homology"/>
<keyword evidence="2" id="KW-0282">Flagellum</keyword>
<keyword evidence="11" id="KW-1185">Reference proteome</keyword>
<feature type="compositionally biased region" description="Polar residues" evidence="8">
    <location>
        <begin position="1"/>
        <end position="20"/>
    </location>
</feature>
<comment type="subcellular location">
    <subcellularLocation>
        <location evidence="1">Cell projection</location>
        <location evidence="1">Cilium</location>
        <location evidence="1">Flagellum</location>
    </subcellularLocation>
</comment>